<reference evidence="1 2" key="1">
    <citation type="journal article" date="2018" name="Mol. Plant">
        <title>The genome of Artemisia annua provides insight into the evolution of Asteraceae family and artemisinin biosynthesis.</title>
        <authorList>
            <person name="Shen Q."/>
            <person name="Zhang L."/>
            <person name="Liao Z."/>
            <person name="Wang S."/>
            <person name="Yan T."/>
            <person name="Shi P."/>
            <person name="Liu M."/>
            <person name="Fu X."/>
            <person name="Pan Q."/>
            <person name="Wang Y."/>
            <person name="Lv Z."/>
            <person name="Lu X."/>
            <person name="Zhang F."/>
            <person name="Jiang W."/>
            <person name="Ma Y."/>
            <person name="Chen M."/>
            <person name="Hao X."/>
            <person name="Li L."/>
            <person name="Tang Y."/>
            <person name="Lv G."/>
            <person name="Zhou Y."/>
            <person name="Sun X."/>
            <person name="Brodelius P.E."/>
            <person name="Rose J.K.C."/>
            <person name="Tang K."/>
        </authorList>
    </citation>
    <scope>NUCLEOTIDE SEQUENCE [LARGE SCALE GENOMIC DNA]</scope>
    <source>
        <strain evidence="2">cv. Huhao1</strain>
        <tissue evidence="1">Leaf</tissue>
    </source>
</reference>
<dbReference type="Proteomes" id="UP000245207">
    <property type="component" value="Unassembled WGS sequence"/>
</dbReference>
<proteinExistence type="predicted"/>
<gene>
    <name evidence="1" type="ORF">CTI12_AA517930</name>
</gene>
<dbReference type="AlphaFoldDB" id="A0A2U1L8X2"/>
<dbReference type="OrthoDB" id="1705878at2759"/>
<sequence>MFCTCRWMTSISIPVRTKILWYMGGYQMTLQLVFGKLHPEMSFGQVFVGAHYVGDDLVPKFGPGEPWKKVFGPVFIYLNSTMCGQDPHTLWDDAKRQMMVEDFPKSCHIGNVRGRLLVRDRLWVYGDSFKLSLVAVVVPNKEHTEKWRIKKGIKYLTPSCVILHSSMNILSEFKSTAERNKLRGFEHIKGVIEEPKTLEEQADLLTAT</sequence>
<evidence type="ECO:0000313" key="2">
    <source>
        <dbReference type="Proteomes" id="UP000245207"/>
    </source>
</evidence>
<dbReference type="PANTHER" id="PTHR32018">
    <property type="entry name" value="RHAMNOGALACTURONATE LYASE FAMILY PROTEIN"/>
    <property type="match status" value="1"/>
</dbReference>
<dbReference type="InterPro" id="IPR051850">
    <property type="entry name" value="Polysacch_Lyase_4"/>
</dbReference>
<dbReference type="PANTHER" id="PTHR32018:SF54">
    <property type="entry name" value="RHAMNOGALACTURONATE LYASE B ISOFORM X1-RELATED"/>
    <property type="match status" value="1"/>
</dbReference>
<organism evidence="1 2">
    <name type="scientific">Artemisia annua</name>
    <name type="common">Sweet wormwood</name>
    <dbReference type="NCBI Taxonomy" id="35608"/>
    <lineage>
        <taxon>Eukaryota</taxon>
        <taxon>Viridiplantae</taxon>
        <taxon>Streptophyta</taxon>
        <taxon>Embryophyta</taxon>
        <taxon>Tracheophyta</taxon>
        <taxon>Spermatophyta</taxon>
        <taxon>Magnoliopsida</taxon>
        <taxon>eudicotyledons</taxon>
        <taxon>Gunneridae</taxon>
        <taxon>Pentapetalae</taxon>
        <taxon>asterids</taxon>
        <taxon>campanulids</taxon>
        <taxon>Asterales</taxon>
        <taxon>Asteraceae</taxon>
        <taxon>Asteroideae</taxon>
        <taxon>Anthemideae</taxon>
        <taxon>Artemisiinae</taxon>
        <taxon>Artemisia</taxon>
    </lineage>
</organism>
<dbReference type="EMBL" id="PKPP01010765">
    <property type="protein sequence ID" value="PWA45443.1"/>
    <property type="molecule type" value="Genomic_DNA"/>
</dbReference>
<protein>
    <submittedName>
        <fullName evidence="1">Carbohydrate-binding-like fold</fullName>
    </submittedName>
</protein>
<comment type="caution">
    <text evidence="1">The sequence shown here is derived from an EMBL/GenBank/DDBJ whole genome shotgun (WGS) entry which is preliminary data.</text>
</comment>
<name>A0A2U1L8X2_ARTAN</name>
<evidence type="ECO:0000313" key="1">
    <source>
        <dbReference type="EMBL" id="PWA45443.1"/>
    </source>
</evidence>
<keyword evidence="2" id="KW-1185">Reference proteome</keyword>
<accession>A0A2U1L8X2</accession>